<dbReference type="PROSITE" id="PS51257">
    <property type="entry name" value="PROKAR_LIPOPROTEIN"/>
    <property type="match status" value="1"/>
</dbReference>
<reference evidence="7 8" key="1">
    <citation type="journal article" date="2012" name="ISME J.">
        <title>Nitrification expanded: discovery, physiology and genomics of a nitrite-oxidizing bacterium from the phylum Chloroflexi.</title>
        <authorList>
            <person name="Sorokin D.Y."/>
            <person name="Lucker S."/>
            <person name="Vejmelkova D."/>
            <person name="Kostrikina N.A."/>
            <person name="Kleerebezem R."/>
            <person name="Rijpstra W.I."/>
            <person name="Damste J.S."/>
            <person name="Le Paslier D."/>
            <person name="Muyzer G."/>
            <person name="Wagner M."/>
            <person name="van Loosdrecht M.C."/>
            <person name="Daims H."/>
        </authorList>
    </citation>
    <scope>NUCLEOTIDE SEQUENCE [LARGE SCALE GENOMIC DNA]</scope>
    <source>
        <strain evidence="8">none</strain>
    </source>
</reference>
<gene>
    <name evidence="7" type="ORF">NITHO_2240010</name>
</gene>
<dbReference type="GO" id="GO:0004553">
    <property type="term" value="F:hydrolase activity, hydrolyzing O-glycosyl compounds"/>
    <property type="evidence" value="ECO:0007669"/>
    <property type="project" value="InterPro"/>
</dbReference>
<keyword evidence="8" id="KW-1185">Reference proteome</keyword>
<dbReference type="AlphaFoldDB" id="I4EFA9"/>
<evidence type="ECO:0000256" key="1">
    <source>
        <dbReference type="ARBA" id="ARBA00022801"/>
    </source>
</evidence>
<accession>I4EFA9</accession>
<feature type="compositionally biased region" description="Low complexity" evidence="4">
    <location>
        <begin position="35"/>
        <end position="44"/>
    </location>
</feature>
<keyword evidence="5" id="KW-0732">Signal</keyword>
<comment type="similarity">
    <text evidence="3">Belongs to the glycosyl hydrolase 5 (cellulase A) family.</text>
</comment>
<feature type="region of interest" description="Disordered" evidence="4">
    <location>
        <begin position="25"/>
        <end position="59"/>
    </location>
</feature>
<dbReference type="RefSeq" id="WP_008476469.1">
    <property type="nucleotide sequence ID" value="NZ_CAGS01000140.1"/>
</dbReference>
<feature type="chain" id="PRO_5003689034" description="Glycoside hydrolase family 5 domain-containing protein" evidence="5">
    <location>
        <begin position="20"/>
        <end position="399"/>
    </location>
</feature>
<comment type="caution">
    <text evidence="7">The sequence shown here is derived from an EMBL/GenBank/DDBJ whole genome shotgun (WGS) entry which is preliminary data.</text>
</comment>
<dbReference type="Proteomes" id="UP000004221">
    <property type="component" value="Unassembled WGS sequence"/>
</dbReference>
<dbReference type="PANTHER" id="PTHR12631">
    <property type="entry name" value="ALPHA-L-IDURONIDASE"/>
    <property type="match status" value="1"/>
</dbReference>
<organism evidence="7 8">
    <name type="scientific">Nitrolancea hollandica Lb</name>
    <dbReference type="NCBI Taxonomy" id="1129897"/>
    <lineage>
        <taxon>Bacteria</taxon>
        <taxon>Pseudomonadati</taxon>
        <taxon>Thermomicrobiota</taxon>
        <taxon>Thermomicrobia</taxon>
        <taxon>Sphaerobacterales</taxon>
        <taxon>Sphaerobacterineae</taxon>
        <taxon>Sphaerobacteraceae</taxon>
        <taxon>Nitrolancea</taxon>
    </lineage>
</organism>
<name>I4EFA9_9BACT</name>
<evidence type="ECO:0000313" key="8">
    <source>
        <dbReference type="Proteomes" id="UP000004221"/>
    </source>
</evidence>
<evidence type="ECO:0000256" key="4">
    <source>
        <dbReference type="SAM" id="MobiDB-lite"/>
    </source>
</evidence>
<keyword evidence="2 3" id="KW-0326">Glycosidase</keyword>
<dbReference type="InterPro" id="IPR001547">
    <property type="entry name" value="Glyco_hydro_5"/>
</dbReference>
<dbReference type="PANTHER" id="PTHR12631:SF10">
    <property type="entry name" value="BETA-XYLOSIDASE-LIKE PROTEIN-RELATED"/>
    <property type="match status" value="1"/>
</dbReference>
<evidence type="ECO:0000256" key="5">
    <source>
        <dbReference type="SAM" id="SignalP"/>
    </source>
</evidence>
<feature type="domain" description="Glycoside hydrolase family 5" evidence="6">
    <location>
        <begin position="82"/>
        <end position="354"/>
    </location>
</feature>
<dbReference type="GO" id="GO:0000272">
    <property type="term" value="P:polysaccharide catabolic process"/>
    <property type="evidence" value="ECO:0007669"/>
    <property type="project" value="InterPro"/>
</dbReference>
<sequence>MKRNVSIAAQVIVIVMLMAACGGGVKPEQSPSPAPSSQVSATSADTGASNTPVGEDPAADDHRFAYGFNVYARGDADGASFNQQTIQMVKGAGFNWVRIPIHWSDVERAKDHWDPLPLDRIVEQYGGSGVKILATVSKEPEWARDPSGQHLLRDFQDFAGFMHFLAERYKGKIHAYEIWNEENLATNMGGAVRIEDYGRLLEAGYQGAKQADPNITIAFGGLTPTGVNDPAIAMDDLQYLQAFYNYAGGAYTKNFDVLGIHVSSTHNPPDKMYPDNPGTGEWTDHPSFYFRRGEQLHQVMVEHGDTRPVWITEFGWTTNNGAPGYEYGALNTEQDQADYLAGAFEIARTSWPWTTGMFVWNLNYSVVSPPDDEKFPWSVINPDWSARPSYDRLKAMPKS</sequence>
<dbReference type="InterPro" id="IPR017853">
    <property type="entry name" value="GH"/>
</dbReference>
<evidence type="ECO:0000256" key="2">
    <source>
        <dbReference type="ARBA" id="ARBA00023295"/>
    </source>
</evidence>
<evidence type="ECO:0000256" key="3">
    <source>
        <dbReference type="RuleBase" id="RU361153"/>
    </source>
</evidence>
<evidence type="ECO:0000313" key="7">
    <source>
        <dbReference type="EMBL" id="CCF83371.1"/>
    </source>
</evidence>
<dbReference type="EMBL" id="CAGS01000140">
    <property type="protein sequence ID" value="CCF83371.1"/>
    <property type="molecule type" value="Genomic_DNA"/>
</dbReference>
<evidence type="ECO:0000259" key="6">
    <source>
        <dbReference type="Pfam" id="PF00150"/>
    </source>
</evidence>
<dbReference type="Pfam" id="PF00150">
    <property type="entry name" value="Cellulase"/>
    <property type="match status" value="1"/>
</dbReference>
<protein>
    <recommendedName>
        <fullName evidence="6">Glycoside hydrolase family 5 domain-containing protein</fullName>
    </recommendedName>
</protein>
<feature type="signal peptide" evidence="5">
    <location>
        <begin position="1"/>
        <end position="19"/>
    </location>
</feature>
<dbReference type="InterPro" id="IPR051923">
    <property type="entry name" value="Glycosyl_Hydrolase_39"/>
</dbReference>
<dbReference type="Gene3D" id="3.20.20.80">
    <property type="entry name" value="Glycosidases"/>
    <property type="match status" value="1"/>
</dbReference>
<dbReference type="SUPFAM" id="SSF51445">
    <property type="entry name" value="(Trans)glycosidases"/>
    <property type="match status" value="1"/>
</dbReference>
<proteinExistence type="inferred from homology"/>
<keyword evidence="1 3" id="KW-0378">Hydrolase</keyword>